<feature type="region of interest" description="Disordered" evidence="1">
    <location>
        <begin position="152"/>
        <end position="199"/>
    </location>
</feature>
<evidence type="ECO:0000259" key="2">
    <source>
        <dbReference type="PROSITE" id="PS50878"/>
    </source>
</evidence>
<dbReference type="Gene3D" id="3.30.70.1820">
    <property type="entry name" value="L1 transposable element, RRM domain"/>
    <property type="match status" value="1"/>
</dbReference>
<dbReference type="CDD" id="cd01650">
    <property type="entry name" value="RT_nLTR_like"/>
    <property type="match status" value="1"/>
</dbReference>
<dbReference type="Gene3D" id="3.30.70.270">
    <property type="match status" value="1"/>
</dbReference>
<feature type="compositionally biased region" description="Polar residues" evidence="1">
    <location>
        <begin position="216"/>
        <end position="229"/>
    </location>
</feature>
<dbReference type="InterPro" id="IPR036691">
    <property type="entry name" value="Endo/exonu/phosph_ase_sf"/>
</dbReference>
<proteinExistence type="predicted"/>
<comment type="caution">
    <text evidence="3">The sequence shown here is derived from an EMBL/GenBank/DDBJ whole genome shotgun (WGS) entry which is preliminary data.</text>
</comment>
<gene>
    <name evidence="3" type="ORF">ABMA28_013825</name>
</gene>
<dbReference type="InterPro" id="IPR043502">
    <property type="entry name" value="DNA/RNA_pol_sf"/>
</dbReference>
<evidence type="ECO:0000256" key="1">
    <source>
        <dbReference type="SAM" id="MobiDB-lite"/>
    </source>
</evidence>
<dbReference type="InterPro" id="IPR043128">
    <property type="entry name" value="Rev_trsase/Diguanyl_cyclase"/>
</dbReference>
<dbReference type="Pfam" id="PF03372">
    <property type="entry name" value="Exo_endo_phos"/>
    <property type="match status" value="1"/>
</dbReference>
<dbReference type="AlphaFoldDB" id="A0ABD0TJT6"/>
<accession>A0ABD0TJT6</accession>
<dbReference type="Gene3D" id="3.60.10.10">
    <property type="entry name" value="Endonuclease/exonuclease/phosphatase"/>
    <property type="match status" value="1"/>
</dbReference>
<dbReference type="Pfam" id="PF00078">
    <property type="entry name" value="RVT_1"/>
    <property type="match status" value="1"/>
</dbReference>
<reference evidence="3 4" key="1">
    <citation type="submission" date="2024-06" db="EMBL/GenBank/DDBJ databases">
        <title>A chromosome-level genome assembly of beet webworm, Loxostege sticticalis.</title>
        <authorList>
            <person name="Zhang Y."/>
        </authorList>
    </citation>
    <scope>NUCLEOTIDE SEQUENCE [LARGE SCALE GENOMIC DNA]</scope>
    <source>
        <strain evidence="3">AQ028</strain>
        <tissue evidence="3">Male pupae</tissue>
    </source>
</reference>
<feature type="region of interest" description="Disordered" evidence="1">
    <location>
        <begin position="216"/>
        <end position="256"/>
    </location>
</feature>
<feature type="compositionally biased region" description="Polar residues" evidence="1">
    <location>
        <begin position="175"/>
        <end position="196"/>
    </location>
</feature>
<sequence length="1179" mass="137412">MTEQLNLQTATLTENITTAVLTKVEEKIVPIIEENKKLKSEVEVLKNKILNLETNSRKNNILIHGLPENKEEDTESLTALVISTLKDIEVEIGLGEIDRIQRLGKRREDVQKVRPILLATTTLQKKIQILKNKKKLKPTAYITQDLPKAILQKKKENKGKNPEKIEIEKRKRSETPSPGSQNTTTSKVQKTSNADNFQKIAPQINAFQYMRERTGTTKLNKQKFTNQFPNPAGPRGENDHNPPSNNDKKERKNKLKNTPQLKICTYNVRSLSTRERLLELNNTIEKIDWDIIGLAEIRRKGQKIEEHENYILCYIGETAGLYGVGFLIKKSLKNYIVNFLGISERIAILKLEFDQLPLTIIQTYAPTESSSEEEIDKFYNDLKTAQELSDKFFLVMGDFNAKIGQPKPEENMIMGKYGYGERNNRGERLIQHANEFKLSIMNTYFKKKPSRRWTWISPDQKTRNEIDFILTNTPNSIKDVNVLNLIHFPSDHRMLRCSLMIETPKVCRKSFQISTNQLKTISERETYIQNLEKHSLTLDELLKTEMSVQTISYKLEQVITKSLKLENITKTYKHKILTNETLDLIDRRGKLLSLKNKTKDEKDELKQLFKKTNKAIRKDYSTYRKTIIEKNLIRFRSSKRANKELSTHKTWIHNLRDGQNETKNRKDILKCATKFYRDLYKKTPEESVLNIKSNESKKIERTQEIIDPISEMEVWKHVNALKTEKSPGPDNLTNETLKIGARILIPYLTTLFNRIVESEQIPEQWGLSHITLLYKKGNPQEVGNYRPISLLSAVYKLFSSILLSRIAPTVNQNQPIEQAGFRPNYSTIDHIHTVDQLLEKYQEYRKTLYIAFVDYSKAFDSISHTSIWEALKNNNIHEKYINIIKNVYSKSLSRIKLEKKGEEFRIERGVRQGDPLSPTLFIAVLQDIFQNIDWSSRGVWILNRRLTHLRFADDIALFSETPTELEKMLQDLAKESKKVGLLMNTSKTKIMTNSKQIPINIDGKTIEYVMEYIYLGKLMSFDSKRQENEVDRRINITWKKYWAQKETLKGNYSLNLKKIIMDSCILPSLTYASQTWIFTDKIKNKILSCQHAMERNALKHAMTLKWKWAGHLARYLDNRWTLQTTKWLGPTGKRQKGRPKKRWADDIVKTAGKNWMITAQNRQTWIKMEEAFYPIGAIQ</sequence>
<evidence type="ECO:0000313" key="4">
    <source>
        <dbReference type="Proteomes" id="UP001549921"/>
    </source>
</evidence>
<dbReference type="PROSITE" id="PS50878">
    <property type="entry name" value="RT_POL"/>
    <property type="match status" value="1"/>
</dbReference>
<dbReference type="SUPFAM" id="SSF56219">
    <property type="entry name" value="DNase I-like"/>
    <property type="match status" value="1"/>
</dbReference>
<feature type="domain" description="Reverse transcriptase" evidence="2">
    <location>
        <begin position="754"/>
        <end position="1006"/>
    </location>
</feature>
<dbReference type="PANTHER" id="PTHR47027">
    <property type="entry name" value="REVERSE TRANSCRIPTASE DOMAIN-CONTAINING PROTEIN"/>
    <property type="match status" value="1"/>
</dbReference>
<evidence type="ECO:0000313" key="3">
    <source>
        <dbReference type="EMBL" id="KAL0849559.1"/>
    </source>
</evidence>
<dbReference type="GO" id="GO:0071897">
    <property type="term" value="P:DNA biosynthetic process"/>
    <property type="evidence" value="ECO:0007669"/>
    <property type="project" value="UniProtKB-ARBA"/>
</dbReference>
<dbReference type="Proteomes" id="UP001549921">
    <property type="component" value="Unassembled WGS sequence"/>
</dbReference>
<dbReference type="EMBL" id="JBEDNZ010000004">
    <property type="protein sequence ID" value="KAL0849559.1"/>
    <property type="molecule type" value="Genomic_DNA"/>
</dbReference>
<protein>
    <recommendedName>
        <fullName evidence="2">Reverse transcriptase domain-containing protein</fullName>
    </recommendedName>
</protein>
<dbReference type="InterPro" id="IPR005135">
    <property type="entry name" value="Endo/exonuclease/phosphatase"/>
</dbReference>
<dbReference type="PANTHER" id="PTHR47027:SF20">
    <property type="entry name" value="REVERSE TRANSCRIPTASE-LIKE PROTEIN WITH RNA-DIRECTED DNA POLYMERASE DOMAIN"/>
    <property type="match status" value="1"/>
</dbReference>
<dbReference type="InterPro" id="IPR000477">
    <property type="entry name" value="RT_dom"/>
</dbReference>
<feature type="compositionally biased region" description="Basic and acidic residues" evidence="1">
    <location>
        <begin position="158"/>
        <end position="174"/>
    </location>
</feature>
<name>A0ABD0TJT6_LOXSC</name>
<dbReference type="SUPFAM" id="SSF56672">
    <property type="entry name" value="DNA/RNA polymerases"/>
    <property type="match status" value="1"/>
</dbReference>
<feature type="compositionally biased region" description="Basic and acidic residues" evidence="1">
    <location>
        <begin position="236"/>
        <end position="250"/>
    </location>
</feature>
<organism evidence="3 4">
    <name type="scientific">Loxostege sticticalis</name>
    <name type="common">Beet webworm moth</name>
    <dbReference type="NCBI Taxonomy" id="481309"/>
    <lineage>
        <taxon>Eukaryota</taxon>
        <taxon>Metazoa</taxon>
        <taxon>Ecdysozoa</taxon>
        <taxon>Arthropoda</taxon>
        <taxon>Hexapoda</taxon>
        <taxon>Insecta</taxon>
        <taxon>Pterygota</taxon>
        <taxon>Neoptera</taxon>
        <taxon>Endopterygota</taxon>
        <taxon>Lepidoptera</taxon>
        <taxon>Glossata</taxon>
        <taxon>Ditrysia</taxon>
        <taxon>Pyraloidea</taxon>
        <taxon>Crambidae</taxon>
        <taxon>Pyraustinae</taxon>
        <taxon>Loxostege</taxon>
    </lineage>
</organism>
<dbReference type="CDD" id="cd09076">
    <property type="entry name" value="L1-EN"/>
    <property type="match status" value="1"/>
</dbReference>